<keyword evidence="4" id="KW-0472">Membrane</keyword>
<reference evidence="7" key="1">
    <citation type="submission" date="2016-06" db="UniProtKB">
        <authorList>
            <consortium name="WormBaseParasite"/>
        </authorList>
    </citation>
    <scope>IDENTIFICATION</scope>
</reference>
<dbReference type="AlphaFoldDB" id="A0A183BEW6"/>
<dbReference type="GO" id="GO:0016020">
    <property type="term" value="C:membrane"/>
    <property type="evidence" value="ECO:0007669"/>
    <property type="project" value="UniProtKB-SubCell"/>
</dbReference>
<keyword evidence="3" id="KW-1133">Transmembrane helix</keyword>
<feature type="compositionally biased region" description="Basic and acidic residues" evidence="5">
    <location>
        <begin position="43"/>
        <end position="60"/>
    </location>
</feature>
<evidence type="ECO:0000256" key="3">
    <source>
        <dbReference type="ARBA" id="ARBA00022989"/>
    </source>
</evidence>
<dbReference type="WBParaSite" id="ECPE_0001779601-mRNA-1">
    <property type="protein sequence ID" value="ECPE_0001779601-mRNA-1"/>
    <property type="gene ID" value="ECPE_0001779601"/>
</dbReference>
<evidence type="ECO:0000256" key="4">
    <source>
        <dbReference type="ARBA" id="ARBA00023136"/>
    </source>
</evidence>
<proteinExistence type="predicted"/>
<dbReference type="GO" id="GO:0004930">
    <property type="term" value="F:G protein-coupled receptor activity"/>
    <property type="evidence" value="ECO:0007669"/>
    <property type="project" value="InterPro"/>
</dbReference>
<keyword evidence="2" id="KW-0812">Transmembrane</keyword>
<comment type="subcellular location">
    <subcellularLocation>
        <location evidence="1">Membrane</location>
        <topology evidence="1">Multi-pass membrane protein</topology>
    </subcellularLocation>
</comment>
<evidence type="ECO:0000256" key="1">
    <source>
        <dbReference type="ARBA" id="ARBA00004141"/>
    </source>
</evidence>
<feature type="compositionally biased region" description="Polar residues" evidence="5">
    <location>
        <begin position="87"/>
        <end position="100"/>
    </location>
</feature>
<evidence type="ECO:0000256" key="2">
    <source>
        <dbReference type="ARBA" id="ARBA00022692"/>
    </source>
</evidence>
<dbReference type="InterPro" id="IPR017978">
    <property type="entry name" value="GPCR_3_C"/>
</dbReference>
<feature type="domain" description="G-protein coupled receptors family 3 profile" evidence="6">
    <location>
        <begin position="1"/>
        <end position="34"/>
    </location>
</feature>
<evidence type="ECO:0000313" key="7">
    <source>
        <dbReference type="WBParaSite" id="ECPE_0001779601-mRNA-1"/>
    </source>
</evidence>
<protein>
    <submittedName>
        <fullName evidence="7">G_PROTEIN_RECEP_F3_4 domain-containing protein</fullName>
    </submittedName>
</protein>
<accession>A0A183BEW6</accession>
<feature type="region of interest" description="Disordered" evidence="5">
    <location>
        <begin position="43"/>
        <end position="107"/>
    </location>
</feature>
<name>A0A183BEW6_9TREM</name>
<evidence type="ECO:0000256" key="5">
    <source>
        <dbReference type="SAM" id="MobiDB-lite"/>
    </source>
</evidence>
<feature type="compositionally biased region" description="Low complexity" evidence="5">
    <location>
        <begin position="69"/>
        <end position="86"/>
    </location>
</feature>
<organism evidence="7">
    <name type="scientific">Echinostoma caproni</name>
    <dbReference type="NCBI Taxonomy" id="27848"/>
    <lineage>
        <taxon>Eukaryota</taxon>
        <taxon>Metazoa</taxon>
        <taxon>Spiralia</taxon>
        <taxon>Lophotrochozoa</taxon>
        <taxon>Platyhelminthes</taxon>
        <taxon>Trematoda</taxon>
        <taxon>Digenea</taxon>
        <taxon>Plagiorchiida</taxon>
        <taxon>Echinostomata</taxon>
        <taxon>Echinostomatoidea</taxon>
        <taxon>Echinostomatidae</taxon>
        <taxon>Echinostoma</taxon>
    </lineage>
</organism>
<sequence length="335" mass="36025">LSASVMLSCLFLPKLYIIYIHPEKNVRRLTMNNPKAKARLKELGLKTADSNDKNRNKDNGPRGIGSDEGNSALGGASLLAAQSSNSHTRASATLTMTSSTRMDEVGESGTALDSVVNADVDLTKPRRSFAQADDQKPKNSFVNVISNPLVVNEAPRKVDIKPTTVVPKSRPSINLGSVPAGTPAAIYQAKQPNNSDFPTPTPLLLDTIPKRLMLSPTYCDETTSMEEDDGPVDEDNSTIAGVPMSYQCEASSCSQIVLPHLYHNVPYSPTDSLCSGETAHSSDLYIQSYGDDTQIVPSMTSNSLSVASGSVFSQMRQPPKTISRIDYSKQTVTAL</sequence>
<evidence type="ECO:0000259" key="6">
    <source>
        <dbReference type="PROSITE" id="PS50259"/>
    </source>
</evidence>
<dbReference type="PROSITE" id="PS50259">
    <property type="entry name" value="G_PROTEIN_RECEP_F3_4"/>
    <property type="match status" value="1"/>
</dbReference>